<dbReference type="PANTHER" id="PTHR30050">
    <property type="entry name" value="CHROMOSOMAL REPLICATION INITIATOR PROTEIN DNAA"/>
    <property type="match status" value="1"/>
</dbReference>
<keyword evidence="2" id="KW-0067">ATP-binding</keyword>
<sequence>MSQLTNVQEILRALHLTETASHLPILLKKAETEERTYVGFLHDVLRYEQQRREEKLRERCLKWASFPYYKTLDEFQLEEQPSLTKRQLQQLCELVWLDQLFNLILLGPPGVGKTHLAIGIGMEAIYQGYKVTFITMGELVHALKTEVIVCKETQHK</sequence>
<protein>
    <submittedName>
        <fullName evidence="2">IstB-like ATP-binding protein</fullName>
    </submittedName>
</protein>
<proteinExistence type="predicted"/>
<dbReference type="EMBL" id="BARH01000021">
    <property type="protein sequence ID" value="GAC91921.1"/>
    <property type="molecule type" value="Genomic_DNA"/>
</dbReference>
<accession>R4FEN7</accession>
<evidence type="ECO:0000313" key="3">
    <source>
        <dbReference type="Proteomes" id="UP000013057"/>
    </source>
</evidence>
<dbReference type="PANTHER" id="PTHR30050:SF4">
    <property type="entry name" value="ATP-BINDING PROTEIN RV3427C IN INSERTION SEQUENCE-RELATED"/>
    <property type="match status" value="1"/>
</dbReference>
<dbReference type="InterPro" id="IPR027417">
    <property type="entry name" value="P-loop_NTPase"/>
</dbReference>
<dbReference type="GO" id="GO:0005524">
    <property type="term" value="F:ATP binding"/>
    <property type="evidence" value="ECO:0007669"/>
    <property type="project" value="UniProtKB-KW"/>
</dbReference>
<organism evidence="2 3">
    <name type="scientific">Anoxybacillus flavithermus NBRC 109594</name>
    <dbReference type="NCBI Taxonomy" id="1315967"/>
    <lineage>
        <taxon>Bacteria</taxon>
        <taxon>Bacillati</taxon>
        <taxon>Bacillota</taxon>
        <taxon>Bacilli</taxon>
        <taxon>Bacillales</taxon>
        <taxon>Anoxybacillaceae</taxon>
        <taxon>Anoxybacillus</taxon>
    </lineage>
</organism>
<reference evidence="3" key="1">
    <citation type="journal article" date="2013" name="Genome Announc.">
        <title>Draft Genome Sequence of a Thermophilic Member of the Bacillaceae, Anoxybacillus flavithermus Strain Kn10, Isolated from the Kan-nawa Hot Spring in Japan.</title>
        <authorList>
            <person name="Matsutani M."/>
            <person name="Shirakihara Y."/>
            <person name="Imada K."/>
            <person name="Yakushi T."/>
            <person name="Matsushita K."/>
        </authorList>
    </citation>
    <scope>NUCLEOTIDE SEQUENCE [LARGE SCALE GENOMIC DNA]</scope>
    <source>
        <strain evidence="3">NBRC 109594</strain>
    </source>
</reference>
<name>R4FEN7_9BACL</name>
<dbReference type="Proteomes" id="UP000013057">
    <property type="component" value="Unassembled WGS sequence"/>
</dbReference>
<evidence type="ECO:0000313" key="2">
    <source>
        <dbReference type="EMBL" id="GAC91921.1"/>
    </source>
</evidence>
<feature type="domain" description="IstB-like ATP-binding" evidence="1">
    <location>
        <begin position="11"/>
        <end position="146"/>
    </location>
</feature>
<dbReference type="RefSeq" id="WP_006322767.1">
    <property type="nucleotide sequence ID" value="NZ_BARH01000021.1"/>
</dbReference>
<dbReference type="Pfam" id="PF01695">
    <property type="entry name" value="IstB_IS21"/>
    <property type="match status" value="1"/>
</dbReference>
<dbReference type="CDD" id="cd00009">
    <property type="entry name" value="AAA"/>
    <property type="match status" value="1"/>
</dbReference>
<dbReference type="GeneID" id="23315015"/>
<dbReference type="InterPro" id="IPR002611">
    <property type="entry name" value="IstB_ATP-bd"/>
</dbReference>
<dbReference type="GO" id="GO:0006260">
    <property type="term" value="P:DNA replication"/>
    <property type="evidence" value="ECO:0007669"/>
    <property type="project" value="TreeGrafter"/>
</dbReference>
<evidence type="ECO:0000259" key="1">
    <source>
        <dbReference type="Pfam" id="PF01695"/>
    </source>
</evidence>
<dbReference type="Gene3D" id="3.40.50.300">
    <property type="entry name" value="P-loop containing nucleotide triphosphate hydrolases"/>
    <property type="match status" value="1"/>
</dbReference>
<gene>
    <name evidence="2" type="ORF">KN10_2357</name>
</gene>
<dbReference type="AlphaFoldDB" id="R4FEN7"/>
<dbReference type="SUPFAM" id="SSF52540">
    <property type="entry name" value="P-loop containing nucleoside triphosphate hydrolases"/>
    <property type="match status" value="1"/>
</dbReference>
<comment type="caution">
    <text evidence="2">The sequence shown here is derived from an EMBL/GenBank/DDBJ whole genome shotgun (WGS) entry which is preliminary data.</text>
</comment>
<keyword evidence="2" id="KW-0547">Nucleotide-binding</keyword>